<protein>
    <submittedName>
        <fullName evidence="2">Pol</fullName>
    </submittedName>
</protein>
<dbReference type="EMBL" id="QJKJ01010671">
    <property type="protein sequence ID" value="RDX73054.1"/>
    <property type="molecule type" value="Genomic_DNA"/>
</dbReference>
<dbReference type="Gene3D" id="3.30.420.10">
    <property type="entry name" value="Ribonuclease H-like superfamily/Ribonuclease H"/>
    <property type="match status" value="2"/>
</dbReference>
<gene>
    <name evidence="2" type="primary">pol</name>
    <name evidence="2" type="ORF">CR513_47382</name>
</gene>
<evidence type="ECO:0000259" key="1">
    <source>
        <dbReference type="PROSITE" id="PS50994"/>
    </source>
</evidence>
<dbReference type="InterPro" id="IPR012337">
    <property type="entry name" value="RNaseH-like_sf"/>
</dbReference>
<dbReference type="InterPro" id="IPR052160">
    <property type="entry name" value="Gypsy_RT_Integrase-like"/>
</dbReference>
<dbReference type="GO" id="GO:0003676">
    <property type="term" value="F:nucleic acid binding"/>
    <property type="evidence" value="ECO:0007669"/>
    <property type="project" value="InterPro"/>
</dbReference>
<dbReference type="Proteomes" id="UP000257109">
    <property type="component" value="Unassembled WGS sequence"/>
</dbReference>
<name>A0A371F455_MUCPR</name>
<dbReference type="OrthoDB" id="10055717at2759"/>
<organism evidence="2 3">
    <name type="scientific">Mucuna pruriens</name>
    <name type="common">Velvet bean</name>
    <name type="synonym">Dolichos pruriens</name>
    <dbReference type="NCBI Taxonomy" id="157652"/>
    <lineage>
        <taxon>Eukaryota</taxon>
        <taxon>Viridiplantae</taxon>
        <taxon>Streptophyta</taxon>
        <taxon>Embryophyta</taxon>
        <taxon>Tracheophyta</taxon>
        <taxon>Spermatophyta</taxon>
        <taxon>Magnoliopsida</taxon>
        <taxon>eudicotyledons</taxon>
        <taxon>Gunneridae</taxon>
        <taxon>Pentapetalae</taxon>
        <taxon>rosids</taxon>
        <taxon>fabids</taxon>
        <taxon>Fabales</taxon>
        <taxon>Fabaceae</taxon>
        <taxon>Papilionoideae</taxon>
        <taxon>50 kb inversion clade</taxon>
        <taxon>NPAAA clade</taxon>
        <taxon>indigoferoid/millettioid clade</taxon>
        <taxon>Phaseoleae</taxon>
        <taxon>Mucuna</taxon>
    </lineage>
</organism>
<dbReference type="PROSITE" id="PS50994">
    <property type="entry name" value="INTEGRASE"/>
    <property type="match status" value="1"/>
</dbReference>
<sequence>MAMNRRHEMPQQPILFCEVFNVWGIDFMEPFPASNGYSYIFLAVDYVSRWVEAIATRTNDAKVVVGFLKSNVFCKFGVLKALISDQVVTSVTSHGLSSSEIWGRSQNCYSIPPLDKWPSRKNAQKMTNPNRKDWSRLLEDALWAHRTAYRTPLRMFPYQIVFGKTYHLPVELEHKAYWAIKHCNLAYDQRKFQLQELDELRLEAHENSRIYKHKVKKFHDQKIRRKDFHVGQKVLVFNSRLELIAGKLRSKWDGPFVITNIFPNGAVQLQDEHNSSTFQVNGHQIKPFHEGLAPITHDMEILSLIKPAPPDGTA</sequence>
<dbReference type="InterPro" id="IPR001584">
    <property type="entry name" value="Integrase_cat-core"/>
</dbReference>
<proteinExistence type="predicted"/>
<dbReference type="AlphaFoldDB" id="A0A371F455"/>
<dbReference type="GO" id="GO:0015074">
    <property type="term" value="P:DNA integration"/>
    <property type="evidence" value="ECO:0007669"/>
    <property type="project" value="InterPro"/>
</dbReference>
<evidence type="ECO:0000313" key="3">
    <source>
        <dbReference type="Proteomes" id="UP000257109"/>
    </source>
</evidence>
<dbReference type="SUPFAM" id="SSF53098">
    <property type="entry name" value="Ribonuclease H-like"/>
    <property type="match status" value="1"/>
</dbReference>
<keyword evidence="3" id="KW-1185">Reference proteome</keyword>
<feature type="domain" description="Integrase catalytic" evidence="1">
    <location>
        <begin position="9"/>
        <end position="86"/>
    </location>
</feature>
<reference evidence="2" key="1">
    <citation type="submission" date="2018-05" db="EMBL/GenBank/DDBJ databases">
        <title>Draft genome of Mucuna pruriens seed.</title>
        <authorList>
            <person name="Nnadi N.E."/>
            <person name="Vos R."/>
            <person name="Hasami M.H."/>
            <person name="Devisetty U.K."/>
            <person name="Aguiy J.C."/>
        </authorList>
    </citation>
    <scope>NUCLEOTIDE SEQUENCE [LARGE SCALE GENOMIC DNA]</scope>
    <source>
        <strain evidence="2">JCA_2017</strain>
    </source>
</reference>
<dbReference type="PANTHER" id="PTHR47266">
    <property type="entry name" value="ENDONUCLEASE-RELATED"/>
    <property type="match status" value="1"/>
</dbReference>
<accession>A0A371F455</accession>
<comment type="caution">
    <text evidence="2">The sequence shown here is derived from an EMBL/GenBank/DDBJ whole genome shotgun (WGS) entry which is preliminary data.</text>
</comment>
<evidence type="ECO:0000313" key="2">
    <source>
        <dbReference type="EMBL" id="RDX73054.1"/>
    </source>
</evidence>
<feature type="non-terminal residue" evidence="2">
    <location>
        <position position="1"/>
    </location>
</feature>
<dbReference type="InterPro" id="IPR036397">
    <property type="entry name" value="RNaseH_sf"/>
</dbReference>